<dbReference type="InterPro" id="IPR035969">
    <property type="entry name" value="Rab-GAP_TBC_sf"/>
</dbReference>
<dbReference type="FunFam" id="1.10.8.270:FF:000025">
    <property type="entry name" value="TBC1 domain family member 15-like"/>
    <property type="match status" value="1"/>
</dbReference>
<dbReference type="Gene3D" id="1.10.472.80">
    <property type="entry name" value="Ypt/Rab-GAP domain of gyp1p, domain 3"/>
    <property type="match status" value="1"/>
</dbReference>
<evidence type="ECO:0000313" key="2">
    <source>
        <dbReference type="EMBL" id="KAH1128882.1"/>
    </source>
</evidence>
<dbReference type="PANTHER" id="PTHR22957:SF533">
    <property type="entry name" value="TBC1 DOMAIN FAMILY MEMBER 15-LIKE ISOFORM X1"/>
    <property type="match status" value="1"/>
</dbReference>
<evidence type="ECO:0000259" key="1">
    <source>
        <dbReference type="PROSITE" id="PS50086"/>
    </source>
</evidence>
<dbReference type="SUPFAM" id="SSF47923">
    <property type="entry name" value="Ypt/Rab-GAP domain of gyp1p"/>
    <property type="match status" value="2"/>
</dbReference>
<dbReference type="InterPro" id="IPR000195">
    <property type="entry name" value="Rab-GAP-TBC_dom"/>
</dbReference>
<sequence>MVGLAAIVELFGGNAGTEELEAFYPIRPDCLADIPKTRFRPRVGKTLSARRWHAAFSEDGHLNIEKVLRRIQRGGIHPSIKGLVWEFLLGCFDPNSTFDDRNQLREQRRERYAMWKTECQNMVPVIGSGKYITRPIITDDGQPIEGEDCHVTSAVSDKKVAHWMLFLHQIGLDVFRTDRALVFYEDEANQAKLWDILAIYSWVDDDIGYVQGMNDICSPMVILLENEADAFWCFEHAMRRLRENFRCSTSSIGVQSQLGILSQVIKTVDPKLHQHLEDLDGGEYLFAFRMLMVLFRREFSFVDALYLWEVMWAMEYNPHIFSLYEQPDAALDSNSTQTLHAKELKRYGKFQRKNLQNGHTDKNCALSVFLVASVLETKNRQILKDAKGLDDVVTILGEITGNLDAKKACQNALKIQDKYLKKAKKS</sequence>
<dbReference type="SMART" id="SM00164">
    <property type="entry name" value="TBC"/>
    <property type="match status" value="1"/>
</dbReference>
<dbReference type="EMBL" id="JAIQCV010000001">
    <property type="protein sequence ID" value="KAH1128882.1"/>
    <property type="molecule type" value="Genomic_DNA"/>
</dbReference>
<accession>A0A9D4AJY7</accession>
<keyword evidence="3" id="KW-1185">Reference proteome</keyword>
<dbReference type="GO" id="GO:0005096">
    <property type="term" value="F:GTPase activator activity"/>
    <property type="evidence" value="ECO:0007669"/>
    <property type="project" value="TreeGrafter"/>
</dbReference>
<dbReference type="Proteomes" id="UP000828251">
    <property type="component" value="Unassembled WGS sequence"/>
</dbReference>
<dbReference type="AlphaFoldDB" id="A0A9D4AJY7"/>
<name>A0A9D4AJY7_9ROSI</name>
<comment type="caution">
    <text evidence="2">The sequence shown here is derived from an EMBL/GenBank/DDBJ whole genome shotgun (WGS) entry which is preliminary data.</text>
</comment>
<feature type="domain" description="Rab-GAP TBC" evidence="1">
    <location>
        <begin position="75"/>
        <end position="315"/>
    </location>
</feature>
<dbReference type="PANTHER" id="PTHR22957">
    <property type="entry name" value="TBC1 DOMAIN FAMILY MEMBER GTPASE-ACTIVATING PROTEIN"/>
    <property type="match status" value="1"/>
</dbReference>
<reference evidence="2 3" key="1">
    <citation type="journal article" date="2021" name="Plant Biotechnol. J.">
        <title>Multi-omics assisted identification of the key and species-specific regulatory components of drought-tolerant mechanisms in Gossypium stocksii.</title>
        <authorList>
            <person name="Yu D."/>
            <person name="Ke L."/>
            <person name="Zhang D."/>
            <person name="Wu Y."/>
            <person name="Sun Y."/>
            <person name="Mei J."/>
            <person name="Sun J."/>
            <person name="Sun Y."/>
        </authorList>
    </citation>
    <scope>NUCLEOTIDE SEQUENCE [LARGE SCALE GENOMIC DNA]</scope>
    <source>
        <strain evidence="3">cv. E1</strain>
        <tissue evidence="2">Leaf</tissue>
    </source>
</reference>
<evidence type="ECO:0000313" key="3">
    <source>
        <dbReference type="Proteomes" id="UP000828251"/>
    </source>
</evidence>
<dbReference type="Gene3D" id="1.10.8.270">
    <property type="entry name" value="putative rabgap domain of human tbc1 domain family member 14 like domains"/>
    <property type="match status" value="1"/>
</dbReference>
<gene>
    <name evidence="2" type="ORF">J1N35_000260</name>
</gene>
<dbReference type="OrthoDB" id="10264062at2759"/>
<organism evidence="2 3">
    <name type="scientific">Gossypium stocksii</name>
    <dbReference type="NCBI Taxonomy" id="47602"/>
    <lineage>
        <taxon>Eukaryota</taxon>
        <taxon>Viridiplantae</taxon>
        <taxon>Streptophyta</taxon>
        <taxon>Embryophyta</taxon>
        <taxon>Tracheophyta</taxon>
        <taxon>Spermatophyta</taxon>
        <taxon>Magnoliopsida</taxon>
        <taxon>eudicotyledons</taxon>
        <taxon>Gunneridae</taxon>
        <taxon>Pentapetalae</taxon>
        <taxon>rosids</taxon>
        <taxon>malvids</taxon>
        <taxon>Malvales</taxon>
        <taxon>Malvaceae</taxon>
        <taxon>Malvoideae</taxon>
        <taxon>Gossypium</taxon>
    </lineage>
</organism>
<dbReference type="PROSITE" id="PS50086">
    <property type="entry name" value="TBC_RABGAP"/>
    <property type="match status" value="1"/>
</dbReference>
<protein>
    <recommendedName>
        <fullName evidence="1">Rab-GAP TBC domain-containing protein</fullName>
    </recommendedName>
</protein>
<proteinExistence type="predicted"/>
<dbReference type="Pfam" id="PF00566">
    <property type="entry name" value="RabGAP-TBC"/>
    <property type="match status" value="1"/>
</dbReference>